<evidence type="ECO:0000313" key="10">
    <source>
        <dbReference type="EMBL" id="ORX56526.1"/>
    </source>
</evidence>
<evidence type="ECO:0000256" key="8">
    <source>
        <dbReference type="SAM" id="MobiDB-lite"/>
    </source>
</evidence>
<keyword evidence="5" id="KW-0597">Phosphoprotein</keyword>
<dbReference type="InterPro" id="IPR003891">
    <property type="entry name" value="Initiation_fac_eIF4g_MI"/>
</dbReference>
<feature type="region of interest" description="Disordered" evidence="8">
    <location>
        <begin position="872"/>
        <end position="894"/>
    </location>
</feature>
<keyword evidence="4" id="KW-0396">Initiation factor</keyword>
<feature type="compositionally biased region" description="Low complexity" evidence="8">
    <location>
        <begin position="72"/>
        <end position="81"/>
    </location>
</feature>
<dbReference type="FunFam" id="1.25.40.180:FF:000020">
    <property type="entry name" value="Eukaryotic translation initiation factor subunit"/>
    <property type="match status" value="1"/>
</dbReference>
<dbReference type="GO" id="GO:0003743">
    <property type="term" value="F:translation initiation factor activity"/>
    <property type="evidence" value="ECO:0007669"/>
    <property type="project" value="UniProtKB-KW"/>
</dbReference>
<feature type="compositionally biased region" description="Low complexity" evidence="8">
    <location>
        <begin position="147"/>
        <end position="160"/>
    </location>
</feature>
<comment type="subcellular location">
    <subcellularLocation>
        <location evidence="1">Cytoplasm</location>
    </subcellularLocation>
</comment>
<protein>
    <recommendedName>
        <fullName evidence="9">MI domain-containing protein</fullName>
    </recommendedName>
</protein>
<reference evidence="10 11" key="2">
    <citation type="submission" date="2016-08" db="EMBL/GenBank/DDBJ databases">
        <title>Pervasive Adenine N6-methylation of Active Genes in Fungi.</title>
        <authorList>
            <consortium name="DOE Joint Genome Institute"/>
            <person name="Mondo S.J."/>
            <person name="Dannebaum R.O."/>
            <person name="Kuo R.C."/>
            <person name="Labutti K."/>
            <person name="Haridas S."/>
            <person name="Kuo A."/>
            <person name="Salamov A."/>
            <person name="Ahrendt S.R."/>
            <person name="Lipzen A."/>
            <person name="Sullivan W."/>
            <person name="Andreopoulos W.B."/>
            <person name="Clum A."/>
            <person name="Lindquist E."/>
            <person name="Daum C."/>
            <person name="Ramamoorthy G.K."/>
            <person name="Gryganskyi A."/>
            <person name="Culley D."/>
            <person name="Magnuson J.K."/>
            <person name="James T.Y."/>
            <person name="O'Malley M.A."/>
            <person name="Stajich J.E."/>
            <person name="Spatafora J.W."/>
            <person name="Visel A."/>
            <person name="Grigoriev I.V."/>
        </authorList>
    </citation>
    <scope>NUCLEOTIDE SEQUENCE [LARGE SCALE GENOMIC DNA]</scope>
    <source>
        <strain evidence="11">finn</strain>
    </source>
</reference>
<gene>
    <name evidence="10" type="ORF">BCR36DRAFT_319935</name>
</gene>
<feature type="compositionally biased region" description="Polar residues" evidence="8">
    <location>
        <begin position="1"/>
        <end position="11"/>
    </location>
</feature>
<feature type="compositionally biased region" description="Basic and acidic residues" evidence="8">
    <location>
        <begin position="509"/>
        <end position="527"/>
    </location>
</feature>
<dbReference type="PROSITE" id="PS51366">
    <property type="entry name" value="MI"/>
    <property type="match status" value="1"/>
</dbReference>
<dbReference type="GO" id="GO:0016281">
    <property type="term" value="C:eukaryotic translation initiation factor 4F complex"/>
    <property type="evidence" value="ECO:0007669"/>
    <property type="project" value="TreeGrafter"/>
</dbReference>
<dbReference type="Gene3D" id="1.25.40.180">
    <property type="match status" value="3"/>
</dbReference>
<feature type="region of interest" description="Disordered" evidence="8">
    <location>
        <begin position="631"/>
        <end position="665"/>
    </location>
</feature>
<feature type="compositionally biased region" description="Polar residues" evidence="8">
    <location>
        <begin position="226"/>
        <end position="239"/>
    </location>
</feature>
<dbReference type="SUPFAM" id="SSF48371">
    <property type="entry name" value="ARM repeat"/>
    <property type="match status" value="2"/>
</dbReference>
<dbReference type="InterPro" id="IPR003890">
    <property type="entry name" value="MIF4G-like_typ-3"/>
</dbReference>
<comment type="caution">
    <text evidence="10">The sequence shown here is derived from an EMBL/GenBank/DDBJ whole genome shotgun (WGS) entry which is preliminary data.</text>
</comment>
<dbReference type="GO" id="GO:0010494">
    <property type="term" value="C:cytoplasmic stress granule"/>
    <property type="evidence" value="ECO:0007669"/>
    <property type="project" value="UniProtKB-ARBA"/>
</dbReference>
<organism evidence="10 11">
    <name type="scientific">Piromyces finnis</name>
    <dbReference type="NCBI Taxonomy" id="1754191"/>
    <lineage>
        <taxon>Eukaryota</taxon>
        <taxon>Fungi</taxon>
        <taxon>Fungi incertae sedis</taxon>
        <taxon>Chytridiomycota</taxon>
        <taxon>Chytridiomycota incertae sedis</taxon>
        <taxon>Neocallimastigomycetes</taxon>
        <taxon>Neocallimastigales</taxon>
        <taxon>Neocallimastigaceae</taxon>
        <taxon>Piromyces</taxon>
    </lineage>
</organism>
<feature type="compositionally biased region" description="Low complexity" evidence="8">
    <location>
        <begin position="335"/>
        <end position="352"/>
    </location>
</feature>
<feature type="compositionally biased region" description="Basic and acidic residues" evidence="8">
    <location>
        <begin position="651"/>
        <end position="664"/>
    </location>
</feature>
<evidence type="ECO:0000256" key="4">
    <source>
        <dbReference type="ARBA" id="ARBA00022540"/>
    </source>
</evidence>
<dbReference type="SMART" id="SM00543">
    <property type="entry name" value="MIF4G"/>
    <property type="match status" value="1"/>
</dbReference>
<evidence type="ECO:0000256" key="2">
    <source>
        <dbReference type="ARBA" id="ARBA00005775"/>
    </source>
</evidence>
<name>A0A1Y1VJE6_9FUNG</name>
<keyword evidence="7" id="KW-0648">Protein biosynthesis</keyword>
<feature type="region of interest" description="Disordered" evidence="8">
    <location>
        <begin position="66"/>
        <end position="176"/>
    </location>
</feature>
<feature type="domain" description="MI" evidence="9">
    <location>
        <begin position="945"/>
        <end position="1067"/>
    </location>
</feature>
<dbReference type="EMBL" id="MCFH01000007">
    <property type="protein sequence ID" value="ORX56526.1"/>
    <property type="molecule type" value="Genomic_DNA"/>
</dbReference>
<evidence type="ECO:0000313" key="11">
    <source>
        <dbReference type="Proteomes" id="UP000193719"/>
    </source>
</evidence>
<feature type="compositionally biased region" description="Polar residues" evidence="8">
    <location>
        <begin position="108"/>
        <end position="133"/>
    </location>
</feature>
<keyword evidence="11" id="KW-1185">Reference proteome</keyword>
<reference evidence="10 11" key="1">
    <citation type="submission" date="2016-08" db="EMBL/GenBank/DDBJ databases">
        <title>Genomes of anaerobic fungi encode conserved fungal cellulosomes for biomass hydrolysis.</title>
        <authorList>
            <consortium name="DOE Joint Genome Institute"/>
            <person name="Haitjema C.H."/>
            <person name="Gilmore S.P."/>
            <person name="Henske J.K."/>
            <person name="Solomon K.V."/>
            <person name="De Groot R."/>
            <person name="Kuo A."/>
            <person name="Mondo S.J."/>
            <person name="Salamov A.A."/>
            <person name="Labutti K."/>
            <person name="Zhao Z."/>
            <person name="Chiniquy J."/>
            <person name="Barry K."/>
            <person name="Brewer H.M."/>
            <person name="Purvine S.O."/>
            <person name="Wright A.T."/>
            <person name="Boxma B."/>
            <person name="Van Alen T."/>
            <person name="Hackstein J.H."/>
            <person name="Baker S.E."/>
            <person name="Grigoriev I.V."/>
            <person name="O'Malley M.A."/>
        </authorList>
    </citation>
    <scope>NUCLEOTIDE SEQUENCE [LARGE SCALE GENOMIC DNA]</scope>
    <source>
        <strain evidence="11">finn</strain>
    </source>
</reference>
<keyword evidence="3" id="KW-0963">Cytoplasm</keyword>
<feature type="compositionally biased region" description="Low complexity" evidence="8">
    <location>
        <begin position="809"/>
        <end position="822"/>
    </location>
</feature>
<sequence>MSLQNSNSFKRNMQDNNRKSINTELRNDVPKYENNIMRSRSAKEVKYNGGGFGDLEDTSDIKHSYSFGSQKMNGMNNMGMNSNFRKERNSGVFSSGSHSPKYGAMKSNRYSQGEYQNQGFSPRSIQISPTNRGSRPPTSPGAFSPTRSSNYGGYNYNRYSQGTNPDSIQKIQRPIGSPVNKWNTGISPINKNEEFNAPKKSIDIVKKKSSAIDIIDPNTNQKIKITAEPSVSTPKTQTIPAVASTTQESTVTGTETPVNDVVDTNNTPLEASQVAESDNTETVVESSDIEEEQDDVKSEVINNNEIQSNKSQNNNNGNNGNNQNNNKKSDKNKNQQKQKQQPQPNIEEIINQRPMDDSKYENKIEIQSFENVKYPENVELPVVKDKFIKYTSAFIMLFKELCPRKSIDIKFIYDSINATPEKSKKNNYQNKGNNQNNKKGKNFNNNNNENNNNGNNNKSNQNERSNSQNKRQSKMGKRNESNQSSRRGMGRSFSRKQQQQQEILPPVKPLEKSENAWKMVKPSEKNSEDLEIKLRKVKGILNKLTLEKFKILADQIVDIGIKDEETLKGIIKEIFDKAIDEPNFGSLYAKLCQYINEELPKKQEWVNIKNTNNNVFRKLMLNRCQEEFENNKDNRWSDGDEDEKPVAQMTDEEKLEYSKKQSERTKKKRRSLGNIRFIGELYMCQMITQKIIRFCFWTLFNQLKSPDEESVECLCFLFRTVGNKVENQLIAIEKDNETLKEWSKEWNRYFSDMNSLSKNKAFPSRMRFMLMDIIELRKNKWKSKDNGPKTIAEIHKEAEKELKEQEIQRNSSRSGSGRSNSNRSDRRGSRRSESMRESMILRANNNKLEKNELNSFGKIQHNGSISNQFLGPQGGKNGRFVKQNSGSRDNSVESINRQSTLTNNESPLKVQSTNIFDALNEEEHKDMVSEPAEINKEIPKMDEEKAKKRIENTFKEFVSQRNLEEALLSIKEIGTNEYNKYIIKNFIDKYADAKENDIESAAELIVELYKKDILSSDIILKEIEENAEFIEEMLFDIPGIYKFYGIFISKLIDIKALSLNDMDKICDKIKDAEDCKRAGIPPAAKLAGSVLGETKKLTNEKDFVDSFRSINVDLQKYWYDKLDIVLMVNWVKEHNLECISRYNNEFEELIKRIGVDPTAETLNFINSSFNQFIKDSDEFGRSISQIIANDLAIKNITESEKQKEYIKNVLPLINTFVSKDEAKTNVLKAIEPIFLRKRLDGMFVDILKILKEENFINKNNIDEFIRECKAFSRTKALYKDIN</sequence>
<feature type="region of interest" description="Disordered" evidence="8">
    <location>
        <begin position="421"/>
        <end position="527"/>
    </location>
</feature>
<feature type="region of interest" description="Disordered" evidence="8">
    <location>
        <begin position="1"/>
        <end position="21"/>
    </location>
</feature>
<accession>A0A1Y1VJE6</accession>
<feature type="compositionally biased region" description="Polar residues" evidence="8">
    <location>
        <begin position="882"/>
        <end position="894"/>
    </location>
</feature>
<dbReference type="Proteomes" id="UP000193719">
    <property type="component" value="Unassembled WGS sequence"/>
</dbReference>
<evidence type="ECO:0000256" key="7">
    <source>
        <dbReference type="ARBA" id="ARBA00022917"/>
    </source>
</evidence>
<dbReference type="GO" id="GO:0003729">
    <property type="term" value="F:mRNA binding"/>
    <property type="evidence" value="ECO:0007669"/>
    <property type="project" value="TreeGrafter"/>
</dbReference>
<feature type="compositionally biased region" description="Low complexity" evidence="8">
    <location>
        <begin position="244"/>
        <end position="256"/>
    </location>
</feature>
<dbReference type="PANTHER" id="PTHR23253">
    <property type="entry name" value="EUKARYOTIC TRANSLATION INITIATION FACTOR 4 GAMMA"/>
    <property type="match status" value="1"/>
</dbReference>
<dbReference type="Pfam" id="PF02847">
    <property type="entry name" value="MA3"/>
    <property type="match status" value="1"/>
</dbReference>
<feature type="compositionally biased region" description="Polar residues" evidence="8">
    <location>
        <begin position="262"/>
        <end position="285"/>
    </location>
</feature>
<evidence type="ECO:0000256" key="3">
    <source>
        <dbReference type="ARBA" id="ARBA00022490"/>
    </source>
</evidence>
<feature type="compositionally biased region" description="Basic and acidic residues" evidence="8">
    <location>
        <begin position="823"/>
        <end position="836"/>
    </location>
</feature>
<dbReference type="STRING" id="1754191.A0A1Y1VJE6"/>
<evidence type="ECO:0000256" key="5">
    <source>
        <dbReference type="ARBA" id="ARBA00022553"/>
    </source>
</evidence>
<feature type="region of interest" description="Disordered" evidence="8">
    <location>
        <begin position="800"/>
        <end position="837"/>
    </location>
</feature>
<evidence type="ECO:0000256" key="1">
    <source>
        <dbReference type="ARBA" id="ARBA00004496"/>
    </source>
</evidence>
<proteinExistence type="inferred from homology"/>
<dbReference type="OrthoDB" id="514777at2759"/>
<evidence type="ECO:0000259" key="9">
    <source>
        <dbReference type="PROSITE" id="PS51366"/>
    </source>
</evidence>
<dbReference type="InterPro" id="IPR016024">
    <property type="entry name" value="ARM-type_fold"/>
</dbReference>
<feature type="compositionally biased region" description="Low complexity" evidence="8">
    <location>
        <begin position="301"/>
        <end position="326"/>
    </location>
</feature>
<feature type="region of interest" description="Disordered" evidence="8">
    <location>
        <begin position="226"/>
        <end position="359"/>
    </location>
</feature>
<keyword evidence="6" id="KW-0694">RNA-binding</keyword>
<comment type="similarity">
    <text evidence="2">Belongs to the eukaryotic initiation factor 4G family.</text>
</comment>
<evidence type="ECO:0000256" key="6">
    <source>
        <dbReference type="ARBA" id="ARBA00022884"/>
    </source>
</evidence>
<feature type="compositionally biased region" description="Low complexity" evidence="8">
    <location>
        <begin position="426"/>
        <end position="470"/>
    </location>
</feature>
<dbReference type="Pfam" id="PF02854">
    <property type="entry name" value="MIF4G"/>
    <property type="match status" value="1"/>
</dbReference>
<dbReference type="PANTHER" id="PTHR23253:SF9">
    <property type="entry name" value="EUKARYOTIC TRANSLATION INITIATION FACTOR 4 GAMMA 2"/>
    <property type="match status" value="1"/>
</dbReference>
<feature type="compositionally biased region" description="Polar residues" evidence="8">
    <location>
        <begin position="161"/>
        <end position="170"/>
    </location>
</feature>